<dbReference type="Proteomes" id="UP001497700">
    <property type="component" value="Unassembled WGS sequence"/>
</dbReference>
<keyword evidence="2" id="KW-1185">Reference proteome</keyword>
<evidence type="ECO:0000313" key="1">
    <source>
        <dbReference type="EMBL" id="KAI4869875.1"/>
    </source>
</evidence>
<organism evidence="1 2">
    <name type="scientific">Hypoxylon rubiginosum</name>
    <dbReference type="NCBI Taxonomy" id="110542"/>
    <lineage>
        <taxon>Eukaryota</taxon>
        <taxon>Fungi</taxon>
        <taxon>Dikarya</taxon>
        <taxon>Ascomycota</taxon>
        <taxon>Pezizomycotina</taxon>
        <taxon>Sordariomycetes</taxon>
        <taxon>Xylariomycetidae</taxon>
        <taxon>Xylariales</taxon>
        <taxon>Hypoxylaceae</taxon>
        <taxon>Hypoxylon</taxon>
    </lineage>
</organism>
<dbReference type="EMBL" id="MU393427">
    <property type="protein sequence ID" value="KAI4869875.1"/>
    <property type="molecule type" value="Genomic_DNA"/>
</dbReference>
<gene>
    <name evidence="1" type="ORF">F4820DRAFT_342797</name>
</gene>
<accession>A0ACB9ZDG6</accession>
<reference evidence="1 2" key="1">
    <citation type="journal article" date="2022" name="New Phytol.">
        <title>Ecological generalism drives hyperdiversity of secondary metabolite gene clusters in xylarialean endophytes.</title>
        <authorList>
            <person name="Franco M.E.E."/>
            <person name="Wisecaver J.H."/>
            <person name="Arnold A.E."/>
            <person name="Ju Y.M."/>
            <person name="Slot J.C."/>
            <person name="Ahrendt S."/>
            <person name="Moore L.P."/>
            <person name="Eastman K.E."/>
            <person name="Scott K."/>
            <person name="Konkel Z."/>
            <person name="Mondo S.J."/>
            <person name="Kuo A."/>
            <person name="Hayes R.D."/>
            <person name="Haridas S."/>
            <person name="Andreopoulos B."/>
            <person name="Riley R."/>
            <person name="LaButti K."/>
            <person name="Pangilinan J."/>
            <person name="Lipzen A."/>
            <person name="Amirebrahimi M."/>
            <person name="Yan J."/>
            <person name="Adam C."/>
            <person name="Keymanesh K."/>
            <person name="Ng V."/>
            <person name="Louie K."/>
            <person name="Northen T."/>
            <person name="Drula E."/>
            <person name="Henrissat B."/>
            <person name="Hsieh H.M."/>
            <person name="Youens-Clark K."/>
            <person name="Lutzoni F."/>
            <person name="Miadlikowska J."/>
            <person name="Eastwood D.C."/>
            <person name="Hamelin R.C."/>
            <person name="Grigoriev I.V."/>
            <person name="U'Ren J.M."/>
        </authorList>
    </citation>
    <scope>NUCLEOTIDE SEQUENCE [LARGE SCALE GENOMIC DNA]</scope>
    <source>
        <strain evidence="1 2">CBS 119005</strain>
    </source>
</reference>
<sequence>MQFAMLSPPVEDNASRNSSSARGSSSDDEKQTTSYNSAEIPTGSKKSQEEEDHRNSRHLPLPLLSYDDIPGWYQDNPHIRRGYRPVSHSARACVRSWTYAHNETMNIFTHLIPAAALLVCGLVYVCARLRLHADGGSDAAVVAGLMLCEVACLGFSSAYHTLLCHSREVESLWLRLDFVGIILLILGSVVSGVYVGFWCESLERTIYWSMLGSLAAISIVIVLAPAFQGPRWRTLRLLTFVCTGLSGLVPFIHGICMFGFKQMAKQSGLPYYIAEGGLFLVGAAVYGTRFPESVRPGTFDIYGSSHQIFHILVVMATAVHLAGVLEAIEYNYYNRQCPSR</sequence>
<name>A0ACB9ZDG6_9PEZI</name>
<comment type="caution">
    <text evidence="1">The sequence shown here is derived from an EMBL/GenBank/DDBJ whole genome shotgun (WGS) entry which is preliminary data.</text>
</comment>
<evidence type="ECO:0000313" key="2">
    <source>
        <dbReference type="Proteomes" id="UP001497700"/>
    </source>
</evidence>
<proteinExistence type="predicted"/>
<protein>
    <submittedName>
        <fullName evidence="1">MPR-like GPCR protein</fullName>
    </submittedName>
</protein>